<sequence length="453" mass="50279">MADSPLSNIARGPAVERLKEEAQSYLMAQAERMLVGVGHKLGDATVKLNDIADGKSPGFGKLALQAGKKVSEGKGPVRSALEIGGGHLKDKVTDAVKGIGGGKRKKGGAGQKPTVILEYVDVGVPIREAYDQWTQYQEFSTFAKGVKGATVASDTDTDWKLKVFWSSRSWKAHTTEQVPDQRITWTSEGAKGTTKGVVTFHSLAENLTRVLLVIEYYPKGLFEKTGNIWRAQGRRARLDLKNFARHISIRGEASDGWRGEIRDGEVVRSHEDAVAEEEREENENESENESEPANESRNESENDPQSEYDEDREQDQDEDQGEDADAEYEDEPDAEYEDEPEDDEPEAEYEDEDGADEDGADEDGADEDGADEDGADEDGADEDGVEDEAEGEYEDERPDERADDRSDEPEAEYEDEPEDDEPEAEYEDDEEADAEEDKRREYAESSGGGRSRR</sequence>
<dbReference type="Pfam" id="PF03364">
    <property type="entry name" value="Polyketide_cyc"/>
    <property type="match status" value="1"/>
</dbReference>
<dbReference type="AlphaFoldDB" id="A0A7T4PL49"/>
<name>A0A7T4PL49_9ACTN</name>
<dbReference type="PANTHER" id="PTHR33824:SF7">
    <property type="entry name" value="POLYKETIDE CYCLASE_DEHYDRASE AND LIPID TRANSPORT SUPERFAMILY PROTEIN"/>
    <property type="match status" value="1"/>
</dbReference>
<accession>A0A7T4PL49</accession>
<dbReference type="InterPro" id="IPR005031">
    <property type="entry name" value="COQ10_START"/>
</dbReference>
<dbReference type="EMBL" id="CP065959">
    <property type="protein sequence ID" value="QQC92287.1"/>
    <property type="molecule type" value="Genomic_DNA"/>
</dbReference>
<evidence type="ECO:0000313" key="3">
    <source>
        <dbReference type="EMBL" id="QQC92287.1"/>
    </source>
</evidence>
<dbReference type="RefSeq" id="WP_198504087.1">
    <property type="nucleotide sequence ID" value="NZ_CP065959.1"/>
</dbReference>
<feature type="compositionally biased region" description="Basic and acidic residues" evidence="1">
    <location>
        <begin position="263"/>
        <end position="273"/>
    </location>
</feature>
<gene>
    <name evidence="3" type="ORF">I8755_30735</name>
</gene>
<feature type="compositionally biased region" description="Acidic residues" evidence="1">
    <location>
        <begin position="301"/>
        <end position="397"/>
    </location>
</feature>
<evidence type="ECO:0000259" key="2">
    <source>
        <dbReference type="Pfam" id="PF03364"/>
    </source>
</evidence>
<dbReference type="CDD" id="cd07817">
    <property type="entry name" value="SRPBCC_8"/>
    <property type="match status" value="1"/>
</dbReference>
<dbReference type="InterPro" id="IPR047137">
    <property type="entry name" value="ORF3"/>
</dbReference>
<protein>
    <submittedName>
        <fullName evidence="3">Cyclase</fullName>
    </submittedName>
</protein>
<feature type="compositionally biased region" description="Acidic residues" evidence="1">
    <location>
        <begin position="274"/>
        <end position="292"/>
    </location>
</feature>
<dbReference type="SUPFAM" id="SSF55961">
    <property type="entry name" value="Bet v1-like"/>
    <property type="match status" value="1"/>
</dbReference>
<feature type="domain" description="Coenzyme Q-binding protein COQ10 START" evidence="2">
    <location>
        <begin position="122"/>
        <end position="243"/>
    </location>
</feature>
<dbReference type="Gene3D" id="3.30.530.20">
    <property type="match status" value="1"/>
</dbReference>
<organism evidence="3 4">
    <name type="scientific">Streptomyces alfalfae</name>
    <dbReference type="NCBI Taxonomy" id="1642299"/>
    <lineage>
        <taxon>Bacteria</taxon>
        <taxon>Bacillati</taxon>
        <taxon>Actinomycetota</taxon>
        <taxon>Actinomycetes</taxon>
        <taxon>Kitasatosporales</taxon>
        <taxon>Streptomycetaceae</taxon>
        <taxon>Streptomyces</taxon>
    </lineage>
</organism>
<reference evidence="3 4" key="1">
    <citation type="submission" date="2020-12" db="EMBL/GenBank/DDBJ databases">
        <title>Identification and biosynthesis of polyene macrolides produced by Streptomyces alfalfae Men-myco-93-63.</title>
        <authorList>
            <person name="Liu D."/>
            <person name="Li Y."/>
            <person name="Liu L."/>
            <person name="Han X."/>
            <person name="Shen F."/>
        </authorList>
    </citation>
    <scope>NUCLEOTIDE SEQUENCE [LARGE SCALE GENOMIC DNA]</scope>
    <source>
        <strain evidence="3 4">Men-myco-93-63</strain>
    </source>
</reference>
<proteinExistence type="predicted"/>
<dbReference type="Proteomes" id="UP000596130">
    <property type="component" value="Chromosome"/>
</dbReference>
<dbReference type="InterPro" id="IPR023393">
    <property type="entry name" value="START-like_dom_sf"/>
</dbReference>
<feature type="region of interest" description="Disordered" evidence="1">
    <location>
        <begin position="263"/>
        <end position="453"/>
    </location>
</feature>
<evidence type="ECO:0000256" key="1">
    <source>
        <dbReference type="SAM" id="MobiDB-lite"/>
    </source>
</evidence>
<feature type="compositionally biased region" description="Acidic residues" evidence="1">
    <location>
        <begin position="405"/>
        <end position="435"/>
    </location>
</feature>
<dbReference type="PANTHER" id="PTHR33824">
    <property type="entry name" value="POLYKETIDE CYCLASE/DEHYDRASE AND LIPID TRANSPORT SUPERFAMILY PROTEIN"/>
    <property type="match status" value="1"/>
</dbReference>
<evidence type="ECO:0000313" key="4">
    <source>
        <dbReference type="Proteomes" id="UP000596130"/>
    </source>
</evidence>